<reference evidence="1 2" key="1">
    <citation type="journal article" date="2013" name="Genome Biol.">
        <title>Genome of Acanthamoeba castellanii highlights extensive lateral gene transfer and early evolution of tyrosine kinase signaling.</title>
        <authorList>
            <person name="Clarke M."/>
            <person name="Lohan A.J."/>
            <person name="Liu B."/>
            <person name="Lagkouvardos I."/>
            <person name="Roy S."/>
            <person name="Zafar N."/>
            <person name="Bertelli C."/>
            <person name="Schilde C."/>
            <person name="Kianianmomeni A."/>
            <person name="Burglin T.R."/>
            <person name="Frech C."/>
            <person name="Turcotte B."/>
            <person name="Kopec K.O."/>
            <person name="Synnott J.M."/>
            <person name="Choo C."/>
            <person name="Paponov I."/>
            <person name="Finkler A."/>
            <person name="Soon Heng Tan C."/>
            <person name="Hutchins A.P."/>
            <person name="Weinmeier T."/>
            <person name="Rattei T."/>
            <person name="Chu J.S."/>
            <person name="Gimenez G."/>
            <person name="Irimia M."/>
            <person name="Rigden D.J."/>
            <person name="Fitzpatrick D.A."/>
            <person name="Lorenzo-Morales J."/>
            <person name="Bateman A."/>
            <person name="Chiu C.H."/>
            <person name="Tang P."/>
            <person name="Hegemann P."/>
            <person name="Fromm H."/>
            <person name="Raoult D."/>
            <person name="Greub G."/>
            <person name="Miranda-Saavedra D."/>
            <person name="Chen N."/>
            <person name="Nash P."/>
            <person name="Ginger M.L."/>
            <person name="Horn M."/>
            <person name="Schaap P."/>
            <person name="Caler L."/>
            <person name="Loftus B."/>
        </authorList>
    </citation>
    <scope>NUCLEOTIDE SEQUENCE [LARGE SCALE GENOMIC DNA]</scope>
    <source>
        <strain evidence="1 2">Neff</strain>
    </source>
</reference>
<sequence>MSVSHVQRLLLRHRHKQLRAIMMECRVQFCYGSDGFPKYGIYCVDRWREDALKEQELETEKWIFSFQEAAQQQRLLDSVSEQAAVAPLPEQQYIP</sequence>
<dbReference type="Proteomes" id="UP000011083">
    <property type="component" value="Unassembled WGS sequence"/>
</dbReference>
<evidence type="ECO:0000313" key="2">
    <source>
        <dbReference type="Proteomes" id="UP000011083"/>
    </source>
</evidence>
<proteinExistence type="predicted"/>
<gene>
    <name evidence="1" type="ORF">ACA1_073950</name>
</gene>
<keyword evidence="2" id="KW-1185">Reference proteome</keyword>
<dbReference type="AlphaFoldDB" id="L8HLU4"/>
<dbReference type="EMBL" id="KB007798">
    <property type="protein sequence ID" value="ELR25618.1"/>
    <property type="molecule type" value="Genomic_DNA"/>
</dbReference>
<dbReference type="VEuPathDB" id="AmoebaDB:ACA1_073950"/>
<name>L8HLU4_ACACF</name>
<dbReference type="KEGG" id="acan:ACA1_073950"/>
<accession>L8HLU4</accession>
<organism evidence="1 2">
    <name type="scientific">Acanthamoeba castellanii (strain ATCC 30010 / Neff)</name>
    <dbReference type="NCBI Taxonomy" id="1257118"/>
    <lineage>
        <taxon>Eukaryota</taxon>
        <taxon>Amoebozoa</taxon>
        <taxon>Discosea</taxon>
        <taxon>Longamoebia</taxon>
        <taxon>Centramoebida</taxon>
        <taxon>Acanthamoebidae</taxon>
        <taxon>Acanthamoeba</taxon>
    </lineage>
</organism>
<evidence type="ECO:0000313" key="1">
    <source>
        <dbReference type="EMBL" id="ELR25618.1"/>
    </source>
</evidence>
<dbReference type="RefSeq" id="XP_004358051.1">
    <property type="nucleotide sequence ID" value="XM_004357994.1"/>
</dbReference>
<dbReference type="GeneID" id="14926683"/>
<protein>
    <submittedName>
        <fullName evidence="1">Uncharacterized protein</fullName>
    </submittedName>
</protein>